<dbReference type="InterPro" id="IPR003337">
    <property type="entry name" value="Trehalose_PPase"/>
</dbReference>
<comment type="function">
    <text evidence="4">Removes the phosphate from trehalose 6-phosphate to produce free trehalose.</text>
</comment>
<dbReference type="NCBIfam" id="TIGR01484">
    <property type="entry name" value="HAD-SF-IIB"/>
    <property type="match status" value="1"/>
</dbReference>
<organism evidence="5 6">
    <name type="scientific">Thermogymnomonas acidicola</name>
    <dbReference type="NCBI Taxonomy" id="399579"/>
    <lineage>
        <taxon>Archaea</taxon>
        <taxon>Methanobacteriati</taxon>
        <taxon>Thermoplasmatota</taxon>
        <taxon>Thermoplasmata</taxon>
        <taxon>Thermoplasmatales</taxon>
        <taxon>Thermogymnomonas</taxon>
    </lineage>
</organism>
<dbReference type="GO" id="GO:0005992">
    <property type="term" value="P:trehalose biosynthetic process"/>
    <property type="evidence" value="ECO:0007669"/>
    <property type="project" value="InterPro"/>
</dbReference>
<evidence type="ECO:0000256" key="2">
    <source>
        <dbReference type="ARBA" id="ARBA00008770"/>
    </source>
</evidence>
<comment type="catalytic activity">
    <reaction evidence="4">
        <text>alpha,alpha-trehalose 6-phosphate + H2O = alpha,alpha-trehalose + phosphate</text>
        <dbReference type="Rhea" id="RHEA:23420"/>
        <dbReference type="ChEBI" id="CHEBI:15377"/>
        <dbReference type="ChEBI" id="CHEBI:16551"/>
        <dbReference type="ChEBI" id="CHEBI:43474"/>
        <dbReference type="ChEBI" id="CHEBI:58429"/>
        <dbReference type="EC" id="3.1.3.12"/>
    </reaction>
</comment>
<dbReference type="AlphaFoldDB" id="A0AA37BR63"/>
<dbReference type="InterPro" id="IPR044651">
    <property type="entry name" value="OTSB-like"/>
</dbReference>
<evidence type="ECO:0000256" key="1">
    <source>
        <dbReference type="ARBA" id="ARBA00005199"/>
    </source>
</evidence>
<dbReference type="PANTHER" id="PTHR43768:SF3">
    <property type="entry name" value="TREHALOSE 6-PHOSPHATE PHOSPHATASE"/>
    <property type="match status" value="1"/>
</dbReference>
<sequence length="231" mass="26090">MGPGDQVFLDYDGTLVPISSDPTSCFADRELLSILDGLGEEYDMYIVTGRSAEDMRRFLPPRYRVIALHGALLLTSEGDVPLIPDYSRYVEICNSIALRKNEIREMFHGARLYNKVGGITVNTWLMDTATRGRLEDFMRSLAEESGMELYLGKQVVELRIPGVNKGDAIRKFRKHGRKALIAGDDITDEEAFIKNSDALTVKVGPGETSARYRVSDYMEMRSLLRELIRRS</sequence>
<evidence type="ECO:0000256" key="3">
    <source>
        <dbReference type="ARBA" id="ARBA00022801"/>
    </source>
</evidence>
<keyword evidence="6" id="KW-1185">Reference proteome</keyword>
<dbReference type="PANTHER" id="PTHR43768">
    <property type="entry name" value="TREHALOSE 6-PHOSPHATE PHOSPHATASE"/>
    <property type="match status" value="1"/>
</dbReference>
<evidence type="ECO:0000313" key="6">
    <source>
        <dbReference type="Proteomes" id="UP000632195"/>
    </source>
</evidence>
<protein>
    <recommendedName>
        <fullName evidence="4">Trehalose 6-phosphate phosphatase</fullName>
        <ecNumber evidence="4">3.1.3.12</ecNumber>
    </recommendedName>
</protein>
<accession>A0AA37BR63</accession>
<dbReference type="GO" id="GO:0004805">
    <property type="term" value="F:trehalose-phosphatase activity"/>
    <property type="evidence" value="ECO:0007669"/>
    <property type="project" value="UniProtKB-EC"/>
</dbReference>
<name>A0AA37BR63_9ARCH</name>
<proteinExistence type="inferred from homology"/>
<dbReference type="InterPro" id="IPR036412">
    <property type="entry name" value="HAD-like_sf"/>
</dbReference>
<dbReference type="Pfam" id="PF02358">
    <property type="entry name" value="Trehalose_PPase"/>
    <property type="match status" value="1"/>
</dbReference>
<dbReference type="InterPro" id="IPR006379">
    <property type="entry name" value="HAD-SF_hydro_IIB"/>
</dbReference>
<dbReference type="EMBL" id="BMNY01000001">
    <property type="protein sequence ID" value="GGM72179.1"/>
    <property type="molecule type" value="Genomic_DNA"/>
</dbReference>
<dbReference type="Gene3D" id="3.30.70.1020">
    <property type="entry name" value="Trehalose-6-phosphate phosphatase related protein, domain 2"/>
    <property type="match status" value="1"/>
</dbReference>
<comment type="pathway">
    <text evidence="1 4">Glycan biosynthesis; trehalose biosynthesis.</text>
</comment>
<dbReference type="Proteomes" id="UP000632195">
    <property type="component" value="Unassembled WGS sequence"/>
</dbReference>
<keyword evidence="4" id="KW-0479">Metal-binding</keyword>
<reference evidence="5" key="2">
    <citation type="submission" date="2022-09" db="EMBL/GenBank/DDBJ databases">
        <authorList>
            <person name="Sun Q."/>
            <person name="Ohkuma M."/>
        </authorList>
    </citation>
    <scope>NUCLEOTIDE SEQUENCE</scope>
    <source>
        <strain evidence="5">JCM 13583</strain>
    </source>
</reference>
<comment type="similarity">
    <text evidence="2 4">Belongs to the trehalose phosphatase family.</text>
</comment>
<comment type="cofactor">
    <cofactor evidence="4">
        <name>Mg(2+)</name>
        <dbReference type="ChEBI" id="CHEBI:18420"/>
    </cofactor>
</comment>
<gene>
    <name evidence="5" type="primary">otsB</name>
    <name evidence="5" type="ORF">GCM10007108_07980</name>
</gene>
<comment type="caution">
    <text evidence="5">The sequence shown here is derived from an EMBL/GenBank/DDBJ whole genome shotgun (WGS) entry which is preliminary data.</text>
</comment>
<dbReference type="GO" id="GO:0046872">
    <property type="term" value="F:metal ion binding"/>
    <property type="evidence" value="ECO:0007669"/>
    <property type="project" value="UniProtKB-KW"/>
</dbReference>
<dbReference type="SUPFAM" id="SSF56784">
    <property type="entry name" value="HAD-like"/>
    <property type="match status" value="1"/>
</dbReference>
<dbReference type="EC" id="3.1.3.12" evidence="4"/>
<keyword evidence="4" id="KW-0460">Magnesium</keyword>
<dbReference type="Gene3D" id="3.40.50.1000">
    <property type="entry name" value="HAD superfamily/HAD-like"/>
    <property type="match status" value="1"/>
</dbReference>
<evidence type="ECO:0000256" key="4">
    <source>
        <dbReference type="RuleBase" id="RU361117"/>
    </source>
</evidence>
<evidence type="ECO:0000313" key="5">
    <source>
        <dbReference type="EMBL" id="GGM72179.1"/>
    </source>
</evidence>
<dbReference type="NCBIfam" id="TIGR00685">
    <property type="entry name" value="T6PP"/>
    <property type="match status" value="1"/>
</dbReference>
<reference evidence="5" key="1">
    <citation type="journal article" date="2014" name="Int. J. Syst. Evol. Microbiol.">
        <title>Complete genome sequence of Corynebacterium casei LMG S-19264T (=DSM 44701T), isolated from a smear-ripened cheese.</title>
        <authorList>
            <consortium name="US DOE Joint Genome Institute (JGI-PGF)"/>
            <person name="Walter F."/>
            <person name="Albersmeier A."/>
            <person name="Kalinowski J."/>
            <person name="Ruckert C."/>
        </authorList>
    </citation>
    <scope>NUCLEOTIDE SEQUENCE</scope>
    <source>
        <strain evidence="5">JCM 13583</strain>
    </source>
</reference>
<dbReference type="InterPro" id="IPR023214">
    <property type="entry name" value="HAD_sf"/>
</dbReference>
<keyword evidence="3 4" id="KW-0378">Hydrolase</keyword>